<evidence type="ECO:0000256" key="1">
    <source>
        <dbReference type="ARBA" id="ARBA00004127"/>
    </source>
</evidence>
<evidence type="ECO:0000256" key="6">
    <source>
        <dbReference type="ARBA" id="ARBA00022989"/>
    </source>
</evidence>
<comment type="subcellular location">
    <subcellularLocation>
        <location evidence="1">Endomembrane system</location>
        <topology evidence="1">Multi-pass membrane protein</topology>
    </subcellularLocation>
</comment>
<accession>A0A7R8ZTN1</accession>
<evidence type="ECO:0000256" key="2">
    <source>
        <dbReference type="ARBA" id="ARBA00010694"/>
    </source>
</evidence>
<dbReference type="GO" id="GO:0005789">
    <property type="term" value="C:endoplasmic reticulum membrane"/>
    <property type="evidence" value="ECO:0007669"/>
    <property type="project" value="TreeGrafter"/>
</dbReference>
<dbReference type="GO" id="GO:0005462">
    <property type="term" value="F:UDP-N-acetylglucosamine transmembrane transporter activity"/>
    <property type="evidence" value="ECO:0007669"/>
    <property type="project" value="TreeGrafter"/>
</dbReference>
<name>A0A7R8ZTN1_9CRUS</name>
<dbReference type="InterPro" id="IPR013657">
    <property type="entry name" value="SCL35B1-4/HUT1"/>
</dbReference>
<keyword evidence="7" id="KW-0472">Membrane</keyword>
<evidence type="ECO:0000256" key="7">
    <source>
        <dbReference type="ARBA" id="ARBA00023136"/>
    </source>
</evidence>
<protein>
    <submittedName>
        <fullName evidence="8">Uncharacterized protein</fullName>
    </submittedName>
</protein>
<evidence type="ECO:0000313" key="8">
    <source>
        <dbReference type="EMBL" id="CAD7231334.1"/>
    </source>
</evidence>
<gene>
    <name evidence="8" type="ORF">CTOB1V02_LOCUS9182</name>
</gene>
<dbReference type="Pfam" id="PF08449">
    <property type="entry name" value="UAA"/>
    <property type="match status" value="1"/>
</dbReference>
<dbReference type="GO" id="GO:0005464">
    <property type="term" value="F:UDP-xylose transmembrane transporter activity"/>
    <property type="evidence" value="ECO:0007669"/>
    <property type="project" value="TreeGrafter"/>
</dbReference>
<dbReference type="PANTHER" id="PTHR10778">
    <property type="entry name" value="SOLUTE CARRIER FAMILY 35 MEMBER B"/>
    <property type="match status" value="1"/>
</dbReference>
<keyword evidence="4" id="KW-0762">Sugar transport</keyword>
<dbReference type="OrthoDB" id="999962at2759"/>
<sequence length="245" mass="27871">MILGMIILRRRYTLTKKMSVAMVSVGIAICSLASGRDMMNRTTNQLLSGGFTPFFWWCVGVAMLTVSLFLAARLGIFQETLYQKYGKHPRESLFYSHAIPLFGFFFAWKDISNHMGIFNNSEPLCIFSVCLPSLWWGLLGNIATQYLCIRAVYFLTTEFSSLSVTLINTLRKFVSLVISIVYFQNVFTTAHWAGTILVFGGTLLFVDVFEWTMDDLKCIFKLGDLIWNNPKEEEIGNWIGGGRIQ</sequence>
<keyword evidence="6" id="KW-1133">Transmembrane helix</keyword>
<comment type="similarity">
    <text evidence="2">Belongs to the nucleotide-sugar transporter family. SLC35B subfamily.</text>
</comment>
<organism evidence="8">
    <name type="scientific">Cyprideis torosa</name>
    <dbReference type="NCBI Taxonomy" id="163714"/>
    <lineage>
        <taxon>Eukaryota</taxon>
        <taxon>Metazoa</taxon>
        <taxon>Ecdysozoa</taxon>
        <taxon>Arthropoda</taxon>
        <taxon>Crustacea</taxon>
        <taxon>Oligostraca</taxon>
        <taxon>Ostracoda</taxon>
        <taxon>Podocopa</taxon>
        <taxon>Podocopida</taxon>
        <taxon>Cytherocopina</taxon>
        <taxon>Cytheroidea</taxon>
        <taxon>Cytherideidae</taxon>
        <taxon>Cyprideis</taxon>
    </lineage>
</organism>
<dbReference type="GO" id="GO:0000139">
    <property type="term" value="C:Golgi membrane"/>
    <property type="evidence" value="ECO:0007669"/>
    <property type="project" value="TreeGrafter"/>
</dbReference>
<dbReference type="PANTHER" id="PTHR10778:SF4">
    <property type="entry name" value="NUCLEOTIDE SUGAR TRANSPORTER SLC35B4"/>
    <property type="match status" value="1"/>
</dbReference>
<keyword evidence="3" id="KW-0813">Transport</keyword>
<proteinExistence type="inferred from homology"/>
<reference evidence="8" key="1">
    <citation type="submission" date="2020-11" db="EMBL/GenBank/DDBJ databases">
        <authorList>
            <person name="Tran Van P."/>
        </authorList>
    </citation>
    <scope>NUCLEOTIDE SEQUENCE</scope>
</reference>
<evidence type="ECO:0000256" key="4">
    <source>
        <dbReference type="ARBA" id="ARBA00022597"/>
    </source>
</evidence>
<dbReference type="AlphaFoldDB" id="A0A7R8ZTN1"/>
<keyword evidence="5" id="KW-0812">Transmembrane</keyword>
<evidence type="ECO:0000256" key="5">
    <source>
        <dbReference type="ARBA" id="ARBA00022692"/>
    </source>
</evidence>
<dbReference type="EMBL" id="OB663397">
    <property type="protein sequence ID" value="CAD7231334.1"/>
    <property type="molecule type" value="Genomic_DNA"/>
</dbReference>
<evidence type="ECO:0000256" key="3">
    <source>
        <dbReference type="ARBA" id="ARBA00022448"/>
    </source>
</evidence>